<name>A0ACB8S1W3_9AGAM</name>
<evidence type="ECO:0000313" key="1">
    <source>
        <dbReference type="EMBL" id="KAI0050097.1"/>
    </source>
</evidence>
<organism evidence="1 2">
    <name type="scientific">Auriscalpium vulgare</name>
    <dbReference type="NCBI Taxonomy" id="40419"/>
    <lineage>
        <taxon>Eukaryota</taxon>
        <taxon>Fungi</taxon>
        <taxon>Dikarya</taxon>
        <taxon>Basidiomycota</taxon>
        <taxon>Agaricomycotina</taxon>
        <taxon>Agaricomycetes</taxon>
        <taxon>Russulales</taxon>
        <taxon>Auriscalpiaceae</taxon>
        <taxon>Auriscalpium</taxon>
    </lineage>
</organism>
<dbReference type="Proteomes" id="UP000814033">
    <property type="component" value="Unassembled WGS sequence"/>
</dbReference>
<sequence length="399" mass="45239">MTRLAKAVDRVEELTNSAAEDQCPPLVPELRATLRKHEDRYREFVQLSKEYADRYLQDLSDEIRSQSAWLDLLERRLDLAKTRRRDTLDLKTSFDKDVWDELKVVHSAVRHCPLVEEAAVFKELKELVGKIQECYVELDKFWSGEVRHVTQMLKDSRMETVDRDRWRDIGEGIKRALVENETTSQPHTQSEVPVRANAGPYQQFDVGKIASVILPVISAAKRTISSARTFAREMFSVLTAKHLRHVAAAYVNIERHKDRCVRFLKTNIAYAQTVVNTMVPRPSYVRIAAAIDLRAKAAALTAAGSIGLACSGINALTHNSAPTEKAVRKSLQKVEKRLREGERIWNAILGQNTHVFAALLSSETDNYGGCSLKKLKETLRVVDKEHDLLSSRLILATRV</sequence>
<proteinExistence type="predicted"/>
<reference evidence="1" key="2">
    <citation type="journal article" date="2022" name="New Phytol.">
        <title>Evolutionary transition to the ectomycorrhizal habit in the genomes of a hyperdiverse lineage of mushroom-forming fungi.</title>
        <authorList>
            <person name="Looney B."/>
            <person name="Miyauchi S."/>
            <person name="Morin E."/>
            <person name="Drula E."/>
            <person name="Courty P.E."/>
            <person name="Kohler A."/>
            <person name="Kuo A."/>
            <person name="LaButti K."/>
            <person name="Pangilinan J."/>
            <person name="Lipzen A."/>
            <person name="Riley R."/>
            <person name="Andreopoulos W."/>
            <person name="He G."/>
            <person name="Johnson J."/>
            <person name="Nolan M."/>
            <person name="Tritt A."/>
            <person name="Barry K.W."/>
            <person name="Grigoriev I.V."/>
            <person name="Nagy L.G."/>
            <person name="Hibbett D."/>
            <person name="Henrissat B."/>
            <person name="Matheny P.B."/>
            <person name="Labbe J."/>
            <person name="Martin F.M."/>
        </authorList>
    </citation>
    <scope>NUCLEOTIDE SEQUENCE</scope>
    <source>
        <strain evidence="1">FP105234-sp</strain>
    </source>
</reference>
<accession>A0ACB8S1W3</accession>
<reference evidence="1" key="1">
    <citation type="submission" date="2021-02" db="EMBL/GenBank/DDBJ databases">
        <authorList>
            <consortium name="DOE Joint Genome Institute"/>
            <person name="Ahrendt S."/>
            <person name="Looney B.P."/>
            <person name="Miyauchi S."/>
            <person name="Morin E."/>
            <person name="Drula E."/>
            <person name="Courty P.E."/>
            <person name="Chicoki N."/>
            <person name="Fauchery L."/>
            <person name="Kohler A."/>
            <person name="Kuo A."/>
            <person name="Labutti K."/>
            <person name="Pangilinan J."/>
            <person name="Lipzen A."/>
            <person name="Riley R."/>
            <person name="Andreopoulos W."/>
            <person name="He G."/>
            <person name="Johnson J."/>
            <person name="Barry K.W."/>
            <person name="Grigoriev I.V."/>
            <person name="Nagy L."/>
            <person name="Hibbett D."/>
            <person name="Henrissat B."/>
            <person name="Matheny P.B."/>
            <person name="Labbe J."/>
            <person name="Martin F."/>
        </authorList>
    </citation>
    <scope>NUCLEOTIDE SEQUENCE</scope>
    <source>
        <strain evidence="1">FP105234-sp</strain>
    </source>
</reference>
<keyword evidence="2" id="KW-1185">Reference proteome</keyword>
<evidence type="ECO:0000313" key="2">
    <source>
        <dbReference type="Proteomes" id="UP000814033"/>
    </source>
</evidence>
<protein>
    <submittedName>
        <fullName evidence="1">Uncharacterized protein</fullName>
    </submittedName>
</protein>
<comment type="caution">
    <text evidence="1">The sequence shown here is derived from an EMBL/GenBank/DDBJ whole genome shotgun (WGS) entry which is preliminary data.</text>
</comment>
<dbReference type="EMBL" id="MU275865">
    <property type="protein sequence ID" value="KAI0050097.1"/>
    <property type="molecule type" value="Genomic_DNA"/>
</dbReference>
<gene>
    <name evidence="1" type="ORF">FA95DRAFT_684484</name>
</gene>